<dbReference type="PRINTS" id="PR00837">
    <property type="entry name" value="V5TPXLIKE"/>
</dbReference>
<feature type="chain" id="PRO_5032845547" description="SCP domain-containing protein" evidence="7">
    <location>
        <begin position="20"/>
        <end position="162"/>
    </location>
</feature>
<dbReference type="InterPro" id="IPR014044">
    <property type="entry name" value="CAP_dom"/>
</dbReference>
<comment type="function">
    <text evidence="1">Probably involved in the defense reaction of plants against pathogens.</text>
</comment>
<keyword evidence="6" id="KW-0568">Pathogenesis-related protein</keyword>
<dbReference type="InterPro" id="IPR035940">
    <property type="entry name" value="CAP_sf"/>
</dbReference>
<dbReference type="GO" id="GO:0005576">
    <property type="term" value="C:extracellular region"/>
    <property type="evidence" value="ECO:0007669"/>
    <property type="project" value="InterPro"/>
</dbReference>
<dbReference type="Proteomes" id="UP000636709">
    <property type="component" value="Unassembled WGS sequence"/>
</dbReference>
<dbReference type="PANTHER" id="PTHR10334">
    <property type="entry name" value="CYSTEINE-RICH SECRETORY PROTEIN-RELATED"/>
    <property type="match status" value="1"/>
</dbReference>
<dbReference type="InterPro" id="IPR001283">
    <property type="entry name" value="CRISP-related"/>
</dbReference>
<dbReference type="PROSITE" id="PS01010">
    <property type="entry name" value="CRISP_2"/>
    <property type="match status" value="1"/>
</dbReference>
<dbReference type="CDD" id="cd05381">
    <property type="entry name" value="CAP_PR-1"/>
    <property type="match status" value="1"/>
</dbReference>
<dbReference type="FunFam" id="3.40.33.10:FF:000009">
    <property type="entry name" value="Pathogenesis-related protein 1"/>
    <property type="match status" value="1"/>
</dbReference>
<dbReference type="OrthoDB" id="745551at2759"/>
<organism evidence="9 10">
    <name type="scientific">Digitaria exilis</name>
    <dbReference type="NCBI Taxonomy" id="1010633"/>
    <lineage>
        <taxon>Eukaryota</taxon>
        <taxon>Viridiplantae</taxon>
        <taxon>Streptophyta</taxon>
        <taxon>Embryophyta</taxon>
        <taxon>Tracheophyta</taxon>
        <taxon>Spermatophyta</taxon>
        <taxon>Magnoliopsida</taxon>
        <taxon>Liliopsida</taxon>
        <taxon>Poales</taxon>
        <taxon>Poaceae</taxon>
        <taxon>PACMAD clade</taxon>
        <taxon>Panicoideae</taxon>
        <taxon>Panicodae</taxon>
        <taxon>Paniceae</taxon>
        <taxon>Anthephorinae</taxon>
        <taxon>Digitaria</taxon>
    </lineage>
</organism>
<feature type="domain" description="SCP" evidence="8">
    <location>
        <begin position="21"/>
        <end position="158"/>
    </location>
</feature>
<dbReference type="GO" id="GO:0006952">
    <property type="term" value="P:defense response"/>
    <property type="evidence" value="ECO:0007669"/>
    <property type="project" value="UniProtKB-KW"/>
</dbReference>
<evidence type="ECO:0000256" key="4">
    <source>
        <dbReference type="ARBA" id="ARBA00022821"/>
    </source>
</evidence>
<evidence type="ECO:0000256" key="2">
    <source>
        <dbReference type="ARBA" id="ARBA00009923"/>
    </source>
</evidence>
<dbReference type="PROSITE" id="PS01009">
    <property type="entry name" value="CRISP_1"/>
    <property type="match status" value="1"/>
</dbReference>
<dbReference type="AlphaFoldDB" id="A0A835BJC5"/>
<evidence type="ECO:0000256" key="7">
    <source>
        <dbReference type="SAM" id="SignalP"/>
    </source>
</evidence>
<gene>
    <name evidence="9" type="ORF">HU200_041042</name>
</gene>
<reference evidence="9" key="1">
    <citation type="submission" date="2020-07" db="EMBL/GenBank/DDBJ databases">
        <title>Genome sequence and genetic diversity analysis of an under-domesticated orphan crop, white fonio (Digitaria exilis).</title>
        <authorList>
            <person name="Bennetzen J.L."/>
            <person name="Chen S."/>
            <person name="Ma X."/>
            <person name="Wang X."/>
            <person name="Yssel A.E.J."/>
            <person name="Chaluvadi S.R."/>
            <person name="Johnson M."/>
            <person name="Gangashetty P."/>
            <person name="Hamidou F."/>
            <person name="Sanogo M.D."/>
            <person name="Zwaenepoel A."/>
            <person name="Wallace J."/>
            <person name="Van De Peer Y."/>
            <person name="Van Deynze A."/>
        </authorList>
    </citation>
    <scope>NUCLEOTIDE SEQUENCE</scope>
    <source>
        <tissue evidence="9">Leaves</tissue>
    </source>
</reference>
<feature type="signal peptide" evidence="7">
    <location>
        <begin position="1"/>
        <end position="19"/>
    </location>
</feature>
<keyword evidence="10" id="KW-1185">Reference proteome</keyword>
<evidence type="ECO:0000313" key="9">
    <source>
        <dbReference type="EMBL" id="KAF8690669.1"/>
    </source>
</evidence>
<protein>
    <recommendedName>
        <fullName evidence="8">SCP domain-containing protein</fullName>
    </recommendedName>
</protein>
<dbReference type="Pfam" id="PF00188">
    <property type="entry name" value="CAP"/>
    <property type="match status" value="1"/>
</dbReference>
<comment type="caution">
    <text evidence="9">The sequence shown here is derived from an EMBL/GenBank/DDBJ whole genome shotgun (WGS) entry which is preliminary data.</text>
</comment>
<accession>A0A835BJC5</accession>
<dbReference type="InterPro" id="IPR018244">
    <property type="entry name" value="Allrgn_V5/Tpx1_CS"/>
</dbReference>
<evidence type="ECO:0000256" key="5">
    <source>
        <dbReference type="ARBA" id="ARBA00023157"/>
    </source>
</evidence>
<keyword evidence="3 7" id="KW-0732">Signal</keyword>
<evidence type="ECO:0000259" key="8">
    <source>
        <dbReference type="SMART" id="SM00198"/>
    </source>
</evidence>
<evidence type="ECO:0000313" key="10">
    <source>
        <dbReference type="Proteomes" id="UP000636709"/>
    </source>
</evidence>
<comment type="similarity">
    <text evidence="2">Belongs to the CRISP family.</text>
</comment>
<evidence type="ECO:0000256" key="1">
    <source>
        <dbReference type="ARBA" id="ARBA00003143"/>
    </source>
</evidence>
<proteinExistence type="inferred from homology"/>
<dbReference type="EMBL" id="JACEFO010001972">
    <property type="protein sequence ID" value="KAF8690669.1"/>
    <property type="molecule type" value="Genomic_DNA"/>
</dbReference>
<keyword evidence="4" id="KW-0611">Plant defense</keyword>
<keyword evidence="5" id="KW-1015">Disulfide bond</keyword>
<evidence type="ECO:0000256" key="6">
    <source>
        <dbReference type="ARBA" id="ARBA00023265"/>
    </source>
</evidence>
<evidence type="ECO:0000256" key="3">
    <source>
        <dbReference type="ARBA" id="ARBA00022729"/>
    </source>
</evidence>
<dbReference type="Gene3D" id="3.40.33.10">
    <property type="entry name" value="CAP"/>
    <property type="match status" value="1"/>
</dbReference>
<dbReference type="SMART" id="SM00198">
    <property type="entry name" value="SCP"/>
    <property type="match status" value="1"/>
</dbReference>
<dbReference type="SUPFAM" id="SSF55797">
    <property type="entry name" value="PR-1-like"/>
    <property type="match status" value="1"/>
</dbReference>
<name>A0A835BJC5_9POAL</name>
<sequence>MAVAWLALALAMAATSVAAQNTAQDFVNLHNSPRADVAVAGVTWNATVAAYAQSYADQRAAGDCQLVHSGGPYGENLFWGSSGHAWAASDAVGAWVAEKQYYDHATNTCSAPSGKSCGHYTQVVWRASVSIGCARVVCSNNGGVFIICNYSPPGNVVGQSPY</sequence>